<sequence>MCSAAHSPSPQTGEPSGGDYIMGFISLLPVPRPTPSKAVLPICRSLGPEQPDPPPSAFASWASRLGNALLVFLPLALLGPASHPA</sequence>
<keyword evidence="2" id="KW-1185">Reference proteome</keyword>
<evidence type="ECO:0000313" key="2">
    <source>
        <dbReference type="Proteomes" id="UP001586593"/>
    </source>
</evidence>
<comment type="caution">
    <text evidence="1">The sequence shown here is derived from an EMBL/GenBank/DDBJ whole genome shotgun (WGS) entry which is preliminary data.</text>
</comment>
<protein>
    <submittedName>
        <fullName evidence="1">Uncharacterized protein</fullName>
    </submittedName>
</protein>
<evidence type="ECO:0000313" key="1">
    <source>
        <dbReference type="EMBL" id="KAL1860565.1"/>
    </source>
</evidence>
<organism evidence="1 2">
    <name type="scientific">Phialemonium thermophilum</name>
    <dbReference type="NCBI Taxonomy" id="223376"/>
    <lineage>
        <taxon>Eukaryota</taxon>
        <taxon>Fungi</taxon>
        <taxon>Dikarya</taxon>
        <taxon>Ascomycota</taxon>
        <taxon>Pezizomycotina</taxon>
        <taxon>Sordariomycetes</taxon>
        <taxon>Sordariomycetidae</taxon>
        <taxon>Cephalothecales</taxon>
        <taxon>Cephalothecaceae</taxon>
        <taxon>Phialemonium</taxon>
    </lineage>
</organism>
<name>A0ABR3WFM0_9PEZI</name>
<reference evidence="1 2" key="1">
    <citation type="journal article" date="2024" name="Commun. Biol.">
        <title>Comparative genomic analysis of thermophilic fungi reveals convergent evolutionary adaptations and gene losses.</title>
        <authorList>
            <person name="Steindorff A.S."/>
            <person name="Aguilar-Pontes M.V."/>
            <person name="Robinson A.J."/>
            <person name="Andreopoulos B."/>
            <person name="LaButti K."/>
            <person name="Kuo A."/>
            <person name="Mondo S."/>
            <person name="Riley R."/>
            <person name="Otillar R."/>
            <person name="Haridas S."/>
            <person name="Lipzen A."/>
            <person name="Grimwood J."/>
            <person name="Schmutz J."/>
            <person name="Clum A."/>
            <person name="Reid I.D."/>
            <person name="Moisan M.C."/>
            <person name="Butler G."/>
            <person name="Nguyen T.T.M."/>
            <person name="Dewar K."/>
            <person name="Conant G."/>
            <person name="Drula E."/>
            <person name="Henrissat B."/>
            <person name="Hansel C."/>
            <person name="Singer S."/>
            <person name="Hutchinson M.I."/>
            <person name="de Vries R.P."/>
            <person name="Natvig D.O."/>
            <person name="Powell A.J."/>
            <person name="Tsang A."/>
            <person name="Grigoriev I.V."/>
        </authorList>
    </citation>
    <scope>NUCLEOTIDE SEQUENCE [LARGE SCALE GENOMIC DNA]</scope>
    <source>
        <strain evidence="1 2">ATCC 24622</strain>
    </source>
</reference>
<dbReference type="Proteomes" id="UP001586593">
    <property type="component" value="Unassembled WGS sequence"/>
</dbReference>
<proteinExistence type="predicted"/>
<gene>
    <name evidence="1" type="ORF">VTK73DRAFT_7281</name>
</gene>
<dbReference type="EMBL" id="JAZHXJ010000453">
    <property type="protein sequence ID" value="KAL1860565.1"/>
    <property type="molecule type" value="Genomic_DNA"/>
</dbReference>
<accession>A0ABR3WFM0</accession>